<dbReference type="RefSeq" id="WP_326568887.1">
    <property type="nucleotide sequence ID" value="NZ_CP142149.1"/>
</dbReference>
<protein>
    <submittedName>
        <fullName evidence="2">Amidase</fullName>
    </submittedName>
</protein>
<dbReference type="InterPro" id="IPR000120">
    <property type="entry name" value="Amidase"/>
</dbReference>
<dbReference type="SUPFAM" id="SSF75304">
    <property type="entry name" value="Amidase signature (AS) enzymes"/>
    <property type="match status" value="1"/>
</dbReference>
<name>A0ABZ1I8R1_9PSEU</name>
<evidence type="ECO:0000313" key="2">
    <source>
        <dbReference type="EMBL" id="WSE29929.1"/>
    </source>
</evidence>
<evidence type="ECO:0000259" key="1">
    <source>
        <dbReference type="Pfam" id="PF01425"/>
    </source>
</evidence>
<feature type="domain" description="Amidase" evidence="1">
    <location>
        <begin position="37"/>
        <end position="457"/>
    </location>
</feature>
<dbReference type="PANTHER" id="PTHR11895:SF176">
    <property type="entry name" value="AMIDASE AMID-RELATED"/>
    <property type="match status" value="1"/>
</dbReference>
<reference evidence="2 3" key="1">
    <citation type="journal article" date="2015" name="Int. J. Syst. Evol. Microbiol.">
        <title>Amycolatopsis rhabdoformis sp. nov., an actinomycete isolated from a tropical forest soil.</title>
        <authorList>
            <person name="Souza W.R."/>
            <person name="Silva R.E."/>
            <person name="Goodfellow M."/>
            <person name="Busarakam K."/>
            <person name="Figueiro F.S."/>
            <person name="Ferreira D."/>
            <person name="Rodrigues-Filho E."/>
            <person name="Moraes L.A.B."/>
            <person name="Zucchi T.D."/>
        </authorList>
    </citation>
    <scope>NUCLEOTIDE SEQUENCE [LARGE SCALE GENOMIC DNA]</scope>
    <source>
        <strain evidence="2 3">NCIMB 14900</strain>
    </source>
</reference>
<accession>A0ABZ1I8R1</accession>
<dbReference type="InterPro" id="IPR036928">
    <property type="entry name" value="AS_sf"/>
</dbReference>
<dbReference type="InterPro" id="IPR023631">
    <property type="entry name" value="Amidase_dom"/>
</dbReference>
<sequence>MVNTWLSDPPADGSIALPRDISAAATALRAGAVTSRELTRTALAAADAVDGELGSYLCRLDEFALAAADRADAELAAGRDRGPLHGIPLAVKDTISTAAAPTTAQSTVLDPAWGAGRDAPVVARLLAAGAVLTGKTTTMEFACGMPESGGPFPVPRNPWDLGAWPGGSSSGSAAGVAAGLFLAALGSDTIGSVRIPAAMCGVTGLMPTFGRVPKSGCVPLAFSVDRVGPVARSAADCALVLEAIAGQAPEDPDSVDAPFAALDVGDLAGLRVGVVRREALPEGADPSVAPAFDAAVAELSRLGLDCVEVELPRYAEMTAADIVTVLCEALAYHRPDLGGRWPQYTRGTRGLLLRAAMLSGADYVQAQRVRRAGQLDLERLFTRVDVVVMPTLSITAPALEGFLTGERDVFELFGHFHTVYWNAAGGPALALPMGVSAGGLPLSVQLAGRPFSDETLLRIGAAFQDRTEHHLRRPALAAEERTRP</sequence>
<evidence type="ECO:0000313" key="3">
    <source>
        <dbReference type="Proteomes" id="UP001330812"/>
    </source>
</evidence>
<proteinExistence type="predicted"/>
<organism evidence="2 3">
    <name type="scientific">Amycolatopsis rhabdoformis</name>
    <dbReference type="NCBI Taxonomy" id="1448059"/>
    <lineage>
        <taxon>Bacteria</taxon>
        <taxon>Bacillati</taxon>
        <taxon>Actinomycetota</taxon>
        <taxon>Actinomycetes</taxon>
        <taxon>Pseudonocardiales</taxon>
        <taxon>Pseudonocardiaceae</taxon>
        <taxon>Amycolatopsis</taxon>
    </lineage>
</organism>
<gene>
    <name evidence="2" type="ORF">VSH64_45275</name>
</gene>
<dbReference type="PANTHER" id="PTHR11895">
    <property type="entry name" value="TRANSAMIDASE"/>
    <property type="match status" value="1"/>
</dbReference>
<dbReference type="Pfam" id="PF01425">
    <property type="entry name" value="Amidase"/>
    <property type="match status" value="1"/>
</dbReference>
<keyword evidence="3" id="KW-1185">Reference proteome</keyword>
<dbReference type="EMBL" id="CP142149">
    <property type="protein sequence ID" value="WSE29929.1"/>
    <property type="molecule type" value="Genomic_DNA"/>
</dbReference>
<dbReference type="Proteomes" id="UP001330812">
    <property type="component" value="Chromosome"/>
</dbReference>
<dbReference type="Gene3D" id="3.90.1300.10">
    <property type="entry name" value="Amidase signature (AS) domain"/>
    <property type="match status" value="1"/>
</dbReference>